<dbReference type="GO" id="GO:0051607">
    <property type="term" value="P:defense response to virus"/>
    <property type="evidence" value="ECO:0007669"/>
    <property type="project" value="UniProtKB-ARBA"/>
</dbReference>
<keyword evidence="8" id="KW-0391">Immunity</keyword>
<keyword evidence="4" id="KW-1017">Isopeptide bond</keyword>
<evidence type="ECO:0000256" key="6">
    <source>
        <dbReference type="ARBA" id="ARBA00022588"/>
    </source>
</evidence>
<keyword evidence="13" id="KW-0804">Transcription</keyword>
<reference evidence="18" key="1">
    <citation type="submission" date="2019-04" db="EMBL/GenBank/DDBJ databases">
        <authorList>
            <person name="Alioto T."/>
            <person name="Alioto T."/>
        </authorList>
    </citation>
    <scope>NUCLEOTIDE SEQUENCE [LARGE SCALE GENOMIC DNA]</scope>
</reference>
<sequence>MAVVPQRGVQRVLFGEWLLGEVSSGCYEGLRWLDDAHTVFRVPWKHFARKDLGEADARIFKAWAVARSRWPPNTGGGDRTPPEAEAAERAGWKTNFRCALHSTRLFRMLQDNSGDPVDPHKVYALNPELERRAPGPTGPPLSEGPAVYQGEEEALEGVLPTQGGPLGPFLAGDTKLQAPSPLPITAGDTGDLLLQVLQHSLLGDPVMEAAWRVDPAPPGPSGEGQQGPFCSAGAVLREGGRQDSRDPGERERDPVSWGGPLRRMWGAGAPRRASPAETEPPQLGNLGVALSPSGPECPLEALHTARAVEAVPSPRPQHTALMTDPSPGALDVTIMYKGRTVLQAMVGQPSCVFLYGPPGPAIRASEEPQQVVFPSPAELPDQKQLHYTEKLLQHVTPGLQLEQRGLALWARRMGKCKVYWEVGSPLGSASPSSPAQLLERNCNTPIFDFSTFFRELGEFRTRRRQGSPHYTIYLGFGQDLSAGRPKEKNLVLVKLEPWLCRVHLEGVQREGVSSLDSGSLSLSLSSTNSLYDDIEHFLMELEQPA</sequence>
<protein>
    <recommendedName>
        <fullName evidence="15">Interferon regulatory factor 7</fullName>
    </recommendedName>
</protein>
<dbReference type="CDD" id="cd00103">
    <property type="entry name" value="IRF"/>
    <property type="match status" value="1"/>
</dbReference>
<evidence type="ECO:0000256" key="14">
    <source>
        <dbReference type="ARBA" id="ARBA00023242"/>
    </source>
</evidence>
<dbReference type="PROSITE" id="PS51507">
    <property type="entry name" value="IRF_2"/>
    <property type="match status" value="1"/>
</dbReference>
<evidence type="ECO:0000313" key="19">
    <source>
        <dbReference type="Proteomes" id="UP000335636"/>
    </source>
</evidence>
<keyword evidence="3" id="KW-0963">Cytoplasm</keyword>
<evidence type="ECO:0000256" key="10">
    <source>
        <dbReference type="ARBA" id="ARBA00023015"/>
    </source>
</evidence>
<name>A0A5E4AUS1_MARMO</name>
<feature type="domain" description="IRF tryptophan pentad repeat" evidence="17">
    <location>
        <begin position="11"/>
        <end position="127"/>
    </location>
</feature>
<dbReference type="AlphaFoldDB" id="A0A5E4AUS1"/>
<evidence type="ECO:0000259" key="17">
    <source>
        <dbReference type="PROSITE" id="PS51507"/>
    </source>
</evidence>
<dbReference type="Proteomes" id="UP000335636">
    <property type="component" value="Unassembled WGS sequence"/>
</dbReference>
<evidence type="ECO:0000256" key="1">
    <source>
        <dbReference type="ARBA" id="ARBA00004123"/>
    </source>
</evidence>
<keyword evidence="7" id="KW-0832">Ubl conjugation</keyword>
<gene>
    <name evidence="18" type="ORF">MONAX_5E010107</name>
</gene>
<evidence type="ECO:0000256" key="9">
    <source>
        <dbReference type="ARBA" id="ARBA00022990"/>
    </source>
</evidence>
<evidence type="ECO:0000256" key="16">
    <source>
        <dbReference type="SAM" id="MobiDB-lite"/>
    </source>
</evidence>
<dbReference type="GO" id="GO:0032727">
    <property type="term" value="P:positive regulation of interferon-alpha production"/>
    <property type="evidence" value="ECO:0007669"/>
    <property type="project" value="UniProtKB-ARBA"/>
</dbReference>
<evidence type="ECO:0000256" key="15">
    <source>
        <dbReference type="ARBA" id="ARBA00067362"/>
    </source>
</evidence>
<evidence type="ECO:0000256" key="2">
    <source>
        <dbReference type="ARBA" id="ARBA00004496"/>
    </source>
</evidence>
<dbReference type="PANTHER" id="PTHR11949:SF2">
    <property type="entry name" value="INTERFERON REGULATORY FACTOR 7"/>
    <property type="match status" value="1"/>
</dbReference>
<dbReference type="GO" id="GO:0045087">
    <property type="term" value="P:innate immune response"/>
    <property type="evidence" value="ECO:0007669"/>
    <property type="project" value="UniProtKB-KW"/>
</dbReference>
<feature type="region of interest" description="Disordered" evidence="16">
    <location>
        <begin position="211"/>
        <end position="292"/>
    </location>
</feature>
<dbReference type="InterPro" id="IPR036390">
    <property type="entry name" value="WH_DNA-bd_sf"/>
</dbReference>
<evidence type="ECO:0000313" key="18">
    <source>
        <dbReference type="EMBL" id="VTJ61138.1"/>
    </source>
</evidence>
<dbReference type="FunFam" id="1.10.10.10:FF:000375">
    <property type="entry name" value="Interferon regulatory factor 7"/>
    <property type="match status" value="1"/>
</dbReference>
<dbReference type="InterPro" id="IPR019471">
    <property type="entry name" value="Interferon_reg_factor-3"/>
</dbReference>
<dbReference type="GO" id="GO:0045089">
    <property type="term" value="P:positive regulation of innate immune response"/>
    <property type="evidence" value="ECO:0007669"/>
    <property type="project" value="UniProtKB-ARBA"/>
</dbReference>
<dbReference type="InterPro" id="IPR019817">
    <property type="entry name" value="Interferon_reg_fac_CS"/>
</dbReference>
<evidence type="ECO:0000256" key="11">
    <source>
        <dbReference type="ARBA" id="ARBA00023125"/>
    </source>
</evidence>
<comment type="subcellular location">
    <subcellularLocation>
        <location evidence="2">Cytoplasm</location>
    </subcellularLocation>
    <subcellularLocation>
        <location evidence="1">Nucleus</location>
    </subcellularLocation>
</comment>
<evidence type="ECO:0000256" key="3">
    <source>
        <dbReference type="ARBA" id="ARBA00022490"/>
    </source>
</evidence>
<dbReference type="SUPFAM" id="SSF49879">
    <property type="entry name" value="SMAD/FHA domain"/>
    <property type="match status" value="1"/>
</dbReference>
<dbReference type="SMART" id="SM01243">
    <property type="entry name" value="IRF-3"/>
    <property type="match status" value="1"/>
</dbReference>
<keyword evidence="11" id="KW-0238">DNA-binding</keyword>
<keyword evidence="5" id="KW-0597">Phosphoprotein</keyword>
<dbReference type="PRINTS" id="PR00267">
    <property type="entry name" value="INTFRNREGFCT"/>
</dbReference>
<dbReference type="PROSITE" id="PS00601">
    <property type="entry name" value="IRF_1"/>
    <property type="match status" value="1"/>
</dbReference>
<keyword evidence="14" id="KW-0539">Nucleus</keyword>
<dbReference type="InterPro" id="IPR036388">
    <property type="entry name" value="WH-like_DNA-bd_sf"/>
</dbReference>
<keyword evidence="12" id="KW-0010">Activator</keyword>
<dbReference type="EMBL" id="CABDUW010000165">
    <property type="protein sequence ID" value="VTJ61138.1"/>
    <property type="molecule type" value="Genomic_DNA"/>
</dbReference>
<dbReference type="GO" id="GO:0032728">
    <property type="term" value="P:positive regulation of interferon-beta production"/>
    <property type="evidence" value="ECO:0007669"/>
    <property type="project" value="UniProtKB-ARBA"/>
</dbReference>
<feature type="compositionally biased region" description="Basic and acidic residues" evidence="16">
    <location>
        <begin position="238"/>
        <end position="254"/>
    </location>
</feature>
<keyword evidence="6" id="KW-0399">Innate immunity</keyword>
<dbReference type="Pfam" id="PF10401">
    <property type="entry name" value="IRF-3"/>
    <property type="match status" value="1"/>
</dbReference>
<dbReference type="Pfam" id="PF00605">
    <property type="entry name" value="IRF"/>
    <property type="match status" value="1"/>
</dbReference>
<dbReference type="SUPFAM" id="SSF46785">
    <property type="entry name" value="Winged helix' DNA-binding domain"/>
    <property type="match status" value="1"/>
</dbReference>
<dbReference type="GO" id="GO:0007165">
    <property type="term" value="P:signal transduction"/>
    <property type="evidence" value="ECO:0007669"/>
    <property type="project" value="UniProtKB-ARBA"/>
</dbReference>
<dbReference type="InterPro" id="IPR001346">
    <property type="entry name" value="Interferon_reg_fact_DNA-bd_dom"/>
</dbReference>
<dbReference type="GO" id="GO:0005737">
    <property type="term" value="C:cytoplasm"/>
    <property type="evidence" value="ECO:0007669"/>
    <property type="project" value="UniProtKB-SubCell"/>
</dbReference>
<dbReference type="InterPro" id="IPR008984">
    <property type="entry name" value="SMAD_FHA_dom_sf"/>
</dbReference>
<accession>A0A5E4AUS1</accession>
<evidence type="ECO:0000256" key="12">
    <source>
        <dbReference type="ARBA" id="ARBA00023159"/>
    </source>
</evidence>
<comment type="caution">
    <text evidence="18">The sequence shown here is derived from an EMBL/GenBank/DDBJ whole genome shotgun (WGS) entry which is preliminary data.</text>
</comment>
<keyword evidence="9" id="KW-0007">Acetylation</keyword>
<dbReference type="GO" id="GO:0000981">
    <property type="term" value="F:DNA-binding transcription factor activity, RNA polymerase II-specific"/>
    <property type="evidence" value="ECO:0007669"/>
    <property type="project" value="TreeGrafter"/>
</dbReference>
<proteinExistence type="predicted"/>
<evidence type="ECO:0000256" key="4">
    <source>
        <dbReference type="ARBA" id="ARBA00022499"/>
    </source>
</evidence>
<dbReference type="FunFam" id="2.60.200.10:FF:000007">
    <property type="entry name" value="Interferon regulatory factor 7"/>
    <property type="match status" value="1"/>
</dbReference>
<dbReference type="SMART" id="SM00348">
    <property type="entry name" value="IRF"/>
    <property type="match status" value="1"/>
</dbReference>
<keyword evidence="10" id="KW-0805">Transcription regulation</keyword>
<evidence type="ECO:0000256" key="5">
    <source>
        <dbReference type="ARBA" id="ARBA00022553"/>
    </source>
</evidence>
<dbReference type="GO" id="GO:0005634">
    <property type="term" value="C:nucleus"/>
    <property type="evidence" value="ECO:0007669"/>
    <property type="project" value="UniProtKB-SubCell"/>
</dbReference>
<dbReference type="InterPro" id="IPR017855">
    <property type="entry name" value="SMAD-like_dom_sf"/>
</dbReference>
<dbReference type="Gene3D" id="2.60.200.10">
    <property type="match status" value="1"/>
</dbReference>
<dbReference type="PANTHER" id="PTHR11949">
    <property type="entry name" value="INTERFERON REGULATORY FACTOR"/>
    <property type="match status" value="1"/>
</dbReference>
<organism evidence="18 19">
    <name type="scientific">Marmota monax</name>
    <name type="common">Woodchuck</name>
    <dbReference type="NCBI Taxonomy" id="9995"/>
    <lineage>
        <taxon>Eukaryota</taxon>
        <taxon>Metazoa</taxon>
        <taxon>Chordata</taxon>
        <taxon>Craniata</taxon>
        <taxon>Vertebrata</taxon>
        <taxon>Euteleostomi</taxon>
        <taxon>Mammalia</taxon>
        <taxon>Eutheria</taxon>
        <taxon>Euarchontoglires</taxon>
        <taxon>Glires</taxon>
        <taxon>Rodentia</taxon>
        <taxon>Sciuromorpha</taxon>
        <taxon>Sciuridae</taxon>
        <taxon>Xerinae</taxon>
        <taxon>Marmotini</taxon>
        <taxon>Marmota</taxon>
    </lineage>
</organism>
<evidence type="ECO:0000256" key="13">
    <source>
        <dbReference type="ARBA" id="ARBA00023163"/>
    </source>
</evidence>
<dbReference type="GO" id="GO:0045893">
    <property type="term" value="P:positive regulation of DNA-templated transcription"/>
    <property type="evidence" value="ECO:0007669"/>
    <property type="project" value="UniProtKB-ARBA"/>
</dbReference>
<dbReference type="Gene3D" id="1.10.10.10">
    <property type="entry name" value="Winged helix-like DNA-binding domain superfamily/Winged helix DNA-binding domain"/>
    <property type="match status" value="1"/>
</dbReference>
<dbReference type="GO" id="GO:0000978">
    <property type="term" value="F:RNA polymerase II cis-regulatory region sequence-specific DNA binding"/>
    <property type="evidence" value="ECO:0007669"/>
    <property type="project" value="TreeGrafter"/>
</dbReference>
<evidence type="ECO:0000256" key="7">
    <source>
        <dbReference type="ARBA" id="ARBA00022843"/>
    </source>
</evidence>
<keyword evidence="19" id="KW-1185">Reference proteome</keyword>
<evidence type="ECO:0000256" key="8">
    <source>
        <dbReference type="ARBA" id="ARBA00022859"/>
    </source>
</evidence>